<dbReference type="KEGG" id="many:MANY_39120"/>
<proteinExistence type="predicted"/>
<dbReference type="AlphaFoldDB" id="A0A6N4WCT4"/>
<sequence length="76" mass="8441">MLLGLSGTGKSVLLKTLILRRAGGAEEIEGVPPQIQATPGLPKCKAVARRQAPSCRPDWYLRRRRTQSRTVVRRAF</sequence>
<keyword evidence="2" id="KW-1185">Reference proteome</keyword>
<dbReference type="EMBL" id="AP022620">
    <property type="protein sequence ID" value="BBZ78575.1"/>
    <property type="molecule type" value="Genomic_DNA"/>
</dbReference>
<reference evidence="1 2" key="1">
    <citation type="journal article" date="2019" name="Emerg. Microbes Infect.">
        <title>Comprehensive subspecies identification of 175 nontuberculous mycobacteria species based on 7547 genomic profiles.</title>
        <authorList>
            <person name="Matsumoto Y."/>
            <person name="Kinjo T."/>
            <person name="Motooka D."/>
            <person name="Nabeya D."/>
            <person name="Jung N."/>
            <person name="Uechi K."/>
            <person name="Horii T."/>
            <person name="Iida T."/>
            <person name="Fujita J."/>
            <person name="Nakamura S."/>
        </authorList>
    </citation>
    <scope>NUCLEOTIDE SEQUENCE [LARGE SCALE GENOMIC DNA]</scope>
    <source>
        <strain evidence="1 2">JCM 30275</strain>
    </source>
</reference>
<evidence type="ECO:0008006" key="3">
    <source>
        <dbReference type="Google" id="ProtNLM"/>
    </source>
</evidence>
<protein>
    <recommendedName>
        <fullName evidence="3">ABC transporter domain-containing protein</fullName>
    </recommendedName>
</protein>
<gene>
    <name evidence="1" type="ORF">MANY_39120</name>
</gene>
<organism evidence="1 2">
    <name type="scientific">Mycolicibacterium anyangense</name>
    <dbReference type="NCBI Taxonomy" id="1431246"/>
    <lineage>
        <taxon>Bacteria</taxon>
        <taxon>Bacillati</taxon>
        <taxon>Actinomycetota</taxon>
        <taxon>Actinomycetes</taxon>
        <taxon>Mycobacteriales</taxon>
        <taxon>Mycobacteriaceae</taxon>
        <taxon>Mycolicibacterium</taxon>
    </lineage>
</organism>
<evidence type="ECO:0000313" key="1">
    <source>
        <dbReference type="EMBL" id="BBZ78575.1"/>
    </source>
</evidence>
<dbReference type="Proteomes" id="UP000467249">
    <property type="component" value="Chromosome"/>
</dbReference>
<name>A0A6N4WCT4_9MYCO</name>
<evidence type="ECO:0000313" key="2">
    <source>
        <dbReference type="Proteomes" id="UP000467249"/>
    </source>
</evidence>
<accession>A0A6N4WCT4</accession>